<dbReference type="Proteomes" id="UP000184546">
    <property type="component" value="Unassembled WGS sequence"/>
</dbReference>
<sequence>MSIPTVDIAPWLNPHASETARQHVVDAMHDAGTTYGFFTLPRRREDEGLDRQLRGSPVPRVRAHPPPPASKRTRRGCCRAPRR</sequence>
<evidence type="ECO:0000256" key="1">
    <source>
        <dbReference type="SAM" id="MobiDB-lite"/>
    </source>
</evidence>
<dbReference type="GeneID" id="30969231"/>
<organism evidence="2 3">
    <name type="scientific">Aspergillus aculeatus (strain ATCC 16872 / CBS 172.66 / WB 5094)</name>
    <dbReference type="NCBI Taxonomy" id="690307"/>
    <lineage>
        <taxon>Eukaryota</taxon>
        <taxon>Fungi</taxon>
        <taxon>Dikarya</taxon>
        <taxon>Ascomycota</taxon>
        <taxon>Pezizomycotina</taxon>
        <taxon>Eurotiomycetes</taxon>
        <taxon>Eurotiomycetidae</taxon>
        <taxon>Eurotiales</taxon>
        <taxon>Aspergillaceae</taxon>
        <taxon>Aspergillus</taxon>
        <taxon>Aspergillus subgen. Circumdati</taxon>
    </lineage>
</organism>
<accession>A0A1L9X8Y6</accession>
<evidence type="ECO:0000313" key="3">
    <source>
        <dbReference type="Proteomes" id="UP000184546"/>
    </source>
</evidence>
<name>A0A1L9X8Y6_ASPA1</name>
<dbReference type="Gene3D" id="2.60.120.330">
    <property type="entry name" value="B-lactam Antibiotic, Isopenicillin N Synthase, Chain"/>
    <property type="match status" value="1"/>
</dbReference>
<feature type="region of interest" description="Disordered" evidence="1">
    <location>
        <begin position="42"/>
        <end position="83"/>
    </location>
</feature>
<dbReference type="EMBL" id="KV878970">
    <property type="protein sequence ID" value="OJK04798.1"/>
    <property type="molecule type" value="Genomic_DNA"/>
</dbReference>
<dbReference type="RefSeq" id="XP_020061137.1">
    <property type="nucleotide sequence ID" value="XM_020195417.1"/>
</dbReference>
<evidence type="ECO:0008006" key="4">
    <source>
        <dbReference type="Google" id="ProtNLM"/>
    </source>
</evidence>
<protein>
    <recommendedName>
        <fullName evidence="4">Non-haem dioxygenase N-terminal domain-containing protein</fullName>
    </recommendedName>
</protein>
<feature type="compositionally biased region" description="Basic and acidic residues" evidence="1">
    <location>
        <begin position="42"/>
        <end position="53"/>
    </location>
</feature>
<proteinExistence type="predicted"/>
<feature type="compositionally biased region" description="Basic residues" evidence="1">
    <location>
        <begin position="71"/>
        <end position="83"/>
    </location>
</feature>
<gene>
    <name evidence="2" type="ORF">ASPACDRAFT_109689</name>
</gene>
<dbReference type="AlphaFoldDB" id="A0A1L9X8Y6"/>
<evidence type="ECO:0000313" key="2">
    <source>
        <dbReference type="EMBL" id="OJK04798.1"/>
    </source>
</evidence>
<reference evidence="3" key="1">
    <citation type="journal article" date="2017" name="Genome Biol.">
        <title>Comparative genomics reveals high biological diversity and specific adaptations in the industrially and medically important fungal genus Aspergillus.</title>
        <authorList>
            <person name="de Vries R.P."/>
            <person name="Riley R."/>
            <person name="Wiebenga A."/>
            <person name="Aguilar-Osorio G."/>
            <person name="Amillis S."/>
            <person name="Uchima C.A."/>
            <person name="Anderluh G."/>
            <person name="Asadollahi M."/>
            <person name="Askin M."/>
            <person name="Barry K."/>
            <person name="Battaglia E."/>
            <person name="Bayram O."/>
            <person name="Benocci T."/>
            <person name="Braus-Stromeyer S.A."/>
            <person name="Caldana C."/>
            <person name="Canovas D."/>
            <person name="Cerqueira G.C."/>
            <person name="Chen F."/>
            <person name="Chen W."/>
            <person name="Choi C."/>
            <person name="Clum A."/>
            <person name="Dos Santos R.A."/>
            <person name="Damasio A.R."/>
            <person name="Diallinas G."/>
            <person name="Emri T."/>
            <person name="Fekete E."/>
            <person name="Flipphi M."/>
            <person name="Freyberg S."/>
            <person name="Gallo A."/>
            <person name="Gournas C."/>
            <person name="Habgood R."/>
            <person name="Hainaut M."/>
            <person name="Harispe M.L."/>
            <person name="Henrissat B."/>
            <person name="Hilden K.S."/>
            <person name="Hope R."/>
            <person name="Hossain A."/>
            <person name="Karabika E."/>
            <person name="Karaffa L."/>
            <person name="Karanyi Z."/>
            <person name="Krasevec N."/>
            <person name="Kuo A."/>
            <person name="Kusch H."/>
            <person name="LaButti K."/>
            <person name="Lagendijk E.L."/>
            <person name="Lapidus A."/>
            <person name="Levasseur A."/>
            <person name="Lindquist E."/>
            <person name="Lipzen A."/>
            <person name="Logrieco A.F."/>
            <person name="MacCabe A."/>
            <person name="Maekelae M.R."/>
            <person name="Malavazi I."/>
            <person name="Melin P."/>
            <person name="Meyer V."/>
            <person name="Mielnichuk N."/>
            <person name="Miskei M."/>
            <person name="Molnar A.P."/>
            <person name="Mule G."/>
            <person name="Ngan C.Y."/>
            <person name="Orejas M."/>
            <person name="Orosz E."/>
            <person name="Ouedraogo J.P."/>
            <person name="Overkamp K.M."/>
            <person name="Park H.-S."/>
            <person name="Perrone G."/>
            <person name="Piumi F."/>
            <person name="Punt P.J."/>
            <person name="Ram A.F."/>
            <person name="Ramon A."/>
            <person name="Rauscher S."/>
            <person name="Record E."/>
            <person name="Riano-Pachon D.M."/>
            <person name="Robert V."/>
            <person name="Roehrig J."/>
            <person name="Ruller R."/>
            <person name="Salamov A."/>
            <person name="Salih N.S."/>
            <person name="Samson R.A."/>
            <person name="Sandor E."/>
            <person name="Sanguinetti M."/>
            <person name="Schuetze T."/>
            <person name="Sepcic K."/>
            <person name="Shelest E."/>
            <person name="Sherlock G."/>
            <person name="Sophianopoulou V."/>
            <person name="Squina F.M."/>
            <person name="Sun H."/>
            <person name="Susca A."/>
            <person name="Todd R.B."/>
            <person name="Tsang A."/>
            <person name="Unkles S.E."/>
            <person name="van de Wiele N."/>
            <person name="van Rossen-Uffink D."/>
            <person name="Oliveira J.V."/>
            <person name="Vesth T.C."/>
            <person name="Visser J."/>
            <person name="Yu J.-H."/>
            <person name="Zhou M."/>
            <person name="Andersen M.R."/>
            <person name="Archer D.B."/>
            <person name="Baker S.E."/>
            <person name="Benoit I."/>
            <person name="Brakhage A.A."/>
            <person name="Braus G.H."/>
            <person name="Fischer R."/>
            <person name="Frisvad J.C."/>
            <person name="Goldman G.H."/>
            <person name="Houbraken J."/>
            <person name="Oakley B."/>
            <person name="Pocsi I."/>
            <person name="Scazzocchio C."/>
            <person name="Seiboth B."/>
            <person name="vanKuyk P.A."/>
            <person name="Wortman J."/>
            <person name="Dyer P.S."/>
            <person name="Grigoriev I.V."/>
        </authorList>
    </citation>
    <scope>NUCLEOTIDE SEQUENCE [LARGE SCALE GENOMIC DNA]</scope>
    <source>
        <strain evidence="3">ATCC 16872 / CBS 172.66 / WB 5094</strain>
    </source>
</reference>
<dbReference type="SUPFAM" id="SSF51197">
    <property type="entry name" value="Clavaminate synthase-like"/>
    <property type="match status" value="1"/>
</dbReference>
<dbReference type="InterPro" id="IPR027443">
    <property type="entry name" value="IPNS-like_sf"/>
</dbReference>
<dbReference type="VEuPathDB" id="FungiDB:ASPACDRAFT_109689"/>
<keyword evidence="3" id="KW-1185">Reference proteome</keyword>
<dbReference type="OrthoDB" id="288590at2759"/>